<sequence>MRLKDSPPPGRPRRRTTLLLDLDGLAVTRVERLEDGTRRVHLITADEQGLPRGWVFATRVKGSATTRPRDPPYGEGGLEFGQRLTRGIPSPIQEMISRWISLLPPPKVKITAER</sequence>
<keyword evidence="3" id="KW-1185">Reference proteome</keyword>
<evidence type="ECO:0000313" key="2">
    <source>
        <dbReference type="EMBL" id="TLQ47614.1"/>
    </source>
</evidence>
<protein>
    <submittedName>
        <fullName evidence="2">Uncharacterized protein</fullName>
    </submittedName>
</protein>
<dbReference type="EMBL" id="VAWE01000001">
    <property type="protein sequence ID" value="TLQ47614.1"/>
    <property type="molecule type" value="Genomic_DNA"/>
</dbReference>
<dbReference type="AlphaFoldDB" id="A0A5R9EIM4"/>
<dbReference type="RefSeq" id="WP_138056889.1">
    <property type="nucleotide sequence ID" value="NZ_VAWE01000001.1"/>
</dbReference>
<gene>
    <name evidence="2" type="ORF">FEF34_35890</name>
</gene>
<organism evidence="2 3">
    <name type="scientific">Streptomyces marianii</name>
    <dbReference type="NCBI Taxonomy" id="1817406"/>
    <lineage>
        <taxon>Bacteria</taxon>
        <taxon>Bacillati</taxon>
        <taxon>Actinomycetota</taxon>
        <taxon>Actinomycetes</taxon>
        <taxon>Kitasatosporales</taxon>
        <taxon>Streptomycetaceae</taxon>
        <taxon>Streptomyces</taxon>
    </lineage>
</organism>
<feature type="region of interest" description="Disordered" evidence="1">
    <location>
        <begin position="61"/>
        <end position="82"/>
    </location>
</feature>
<evidence type="ECO:0000313" key="3">
    <source>
        <dbReference type="Proteomes" id="UP000305921"/>
    </source>
</evidence>
<proteinExistence type="predicted"/>
<dbReference type="Proteomes" id="UP000305921">
    <property type="component" value="Unassembled WGS sequence"/>
</dbReference>
<reference evidence="2 3" key="1">
    <citation type="submission" date="2019-05" db="EMBL/GenBank/DDBJ databases">
        <title>Streptomyces marianii sp. nov., a novel marine actinomycete from southern coast of India.</title>
        <authorList>
            <person name="Iniyan A.M."/>
            <person name="Wink J."/>
            <person name="Ramprasad E."/>
            <person name="Ramana C.V."/>
            <person name="Bunk B."/>
            <person name="Sproer C."/>
            <person name="Joseph F.-J.R.S."/>
            <person name="Vincent S.G.P."/>
        </authorList>
    </citation>
    <scope>NUCLEOTIDE SEQUENCE [LARGE SCALE GENOMIC DNA]</scope>
    <source>
        <strain evidence="2 3">ICN19</strain>
    </source>
</reference>
<accession>A0A5R9EIM4</accession>
<name>A0A5R9EIM4_9ACTN</name>
<evidence type="ECO:0000256" key="1">
    <source>
        <dbReference type="SAM" id="MobiDB-lite"/>
    </source>
</evidence>
<comment type="caution">
    <text evidence="2">The sequence shown here is derived from an EMBL/GenBank/DDBJ whole genome shotgun (WGS) entry which is preliminary data.</text>
</comment>